<dbReference type="Gene3D" id="3.30.1390.20">
    <property type="entry name" value="Ribosomal protein L30, ferredoxin-like fold domain"/>
    <property type="match status" value="1"/>
</dbReference>
<gene>
    <name evidence="5" type="primary">rpmD</name>
    <name evidence="6" type="ORF">BA171_06095</name>
</gene>
<proteinExistence type="inferred from homology"/>
<evidence type="ECO:0000256" key="2">
    <source>
        <dbReference type="ARBA" id="ARBA00011838"/>
    </source>
</evidence>
<protein>
    <recommendedName>
        <fullName evidence="5">Large ribosomal subunit protein uL30</fullName>
    </recommendedName>
</protein>
<dbReference type="InterPro" id="IPR036919">
    <property type="entry name" value="Ribo_uL30_ferredoxin-like_sf"/>
</dbReference>
<dbReference type="AlphaFoldDB" id="A0A249DZ21"/>
<dbReference type="Pfam" id="PF00327">
    <property type="entry name" value="Ribosomal_L30"/>
    <property type="match status" value="1"/>
</dbReference>
<dbReference type="CDD" id="cd01658">
    <property type="entry name" value="Ribosomal_L30"/>
    <property type="match status" value="1"/>
</dbReference>
<evidence type="ECO:0000313" key="6">
    <source>
        <dbReference type="EMBL" id="ASX26609.1"/>
    </source>
</evidence>
<sequence>MRKTIKVTLIRSRIGRLPKHKATLDGLGLRRINRYVELNNTPAIRGMLNLVSYMIKVELLEEGNQCV</sequence>
<name>A0A249DZ21_9ENTR</name>
<reference evidence="6 7" key="2">
    <citation type="submission" date="2017-09" db="EMBL/GenBank/DDBJ databases">
        <title>The genome of whitefly Bemisia tabaci, a global crop pest, provides novel insights into virus transmission, host adaptation and insecticide resistance.</title>
        <authorList>
            <person name="Kaur N."/>
            <person name="Kliot A."/>
            <person name="Pinheiro P.V."/>
            <person name="Luan J."/>
            <person name="Zheng Y."/>
            <person name="Liu W."/>
            <person name="Sun H."/>
            <person name="Yang X."/>
            <person name="Xu Y."/>
            <person name="Luo Y."/>
            <person name="Kruse A."/>
            <person name="Fisher T.W."/>
            <person name="Nelson D.R."/>
            <person name="Elimelech M."/>
            <person name="MacCoss M."/>
            <person name="Johnson R."/>
            <person name="Cohen E."/>
            <person name="Hunter W.B."/>
            <person name="Brown J.K."/>
            <person name="Jander G."/>
            <person name="Cilia M."/>
            <person name="Douglas A.E."/>
            <person name="Ghanim M."/>
            <person name="Simmons A.M."/>
            <person name="Wintermantel W.M."/>
            <person name="Ling K.-S."/>
            <person name="Fei Z."/>
        </authorList>
    </citation>
    <scope>NUCLEOTIDE SEQUENCE [LARGE SCALE GENOMIC DNA]</scope>
    <source>
        <strain evidence="6 7">MEAM1</strain>
    </source>
</reference>
<evidence type="ECO:0000256" key="1">
    <source>
        <dbReference type="ARBA" id="ARBA00007594"/>
    </source>
</evidence>
<comment type="subunit">
    <text evidence="2 5">Part of the 50S ribosomal subunit.</text>
</comment>
<dbReference type="SUPFAM" id="SSF55129">
    <property type="entry name" value="Ribosomal protein L30p/L7e"/>
    <property type="match status" value="1"/>
</dbReference>
<dbReference type="PANTHER" id="PTHR15892:SF2">
    <property type="entry name" value="LARGE RIBOSOMAL SUBUNIT PROTEIN UL30M"/>
    <property type="match status" value="1"/>
</dbReference>
<dbReference type="FunFam" id="3.30.1390.20:FF:000001">
    <property type="entry name" value="50S ribosomal protein L30"/>
    <property type="match status" value="1"/>
</dbReference>
<dbReference type="GO" id="GO:0003735">
    <property type="term" value="F:structural constituent of ribosome"/>
    <property type="evidence" value="ECO:0007669"/>
    <property type="project" value="InterPro"/>
</dbReference>
<dbReference type="PANTHER" id="PTHR15892">
    <property type="entry name" value="MITOCHONDRIAL RIBOSOMAL PROTEIN L30"/>
    <property type="match status" value="1"/>
</dbReference>
<dbReference type="OrthoDB" id="9812790at2"/>
<dbReference type="Proteomes" id="UP000216438">
    <property type="component" value="Chromosome"/>
</dbReference>
<dbReference type="EMBL" id="CP016303">
    <property type="protein sequence ID" value="ASX26609.1"/>
    <property type="molecule type" value="Genomic_DNA"/>
</dbReference>
<keyword evidence="3 5" id="KW-0689">Ribosomal protein</keyword>
<comment type="similarity">
    <text evidence="1 5">Belongs to the universal ribosomal protein uL30 family.</text>
</comment>
<dbReference type="HAMAP" id="MF_01371_B">
    <property type="entry name" value="Ribosomal_uL30_B"/>
    <property type="match status" value="1"/>
</dbReference>
<dbReference type="PIRSF" id="PIRSF002211">
    <property type="entry name" value="Ribosomal_L30_bac-type"/>
    <property type="match status" value="1"/>
</dbReference>
<organism evidence="6 7">
    <name type="scientific">Candidatus Hamiltonella defensa</name>
    <name type="common">Bemisia tabaci</name>
    <dbReference type="NCBI Taxonomy" id="672795"/>
    <lineage>
        <taxon>Bacteria</taxon>
        <taxon>Pseudomonadati</taxon>
        <taxon>Pseudomonadota</taxon>
        <taxon>Gammaproteobacteria</taxon>
        <taxon>Enterobacterales</taxon>
        <taxon>Enterobacteriaceae</taxon>
        <taxon>aphid secondary symbionts</taxon>
        <taxon>Candidatus Williamhamiltonella</taxon>
    </lineage>
</organism>
<accession>A0A249DZ21</accession>
<dbReference type="GO" id="GO:0022625">
    <property type="term" value="C:cytosolic large ribosomal subunit"/>
    <property type="evidence" value="ECO:0007669"/>
    <property type="project" value="TreeGrafter"/>
</dbReference>
<dbReference type="RefSeq" id="WP_016856740.1">
    <property type="nucleotide sequence ID" value="NZ_CP016303.1"/>
</dbReference>
<reference evidence="7" key="1">
    <citation type="submission" date="2016-06" db="EMBL/GenBank/DDBJ databases">
        <authorList>
            <person name="Chen W."/>
            <person name="Hasegawa D.K."/>
        </authorList>
    </citation>
    <scope>NUCLEOTIDE SEQUENCE [LARGE SCALE GENOMIC DNA]</scope>
    <source>
        <strain evidence="7">MEAM1</strain>
    </source>
</reference>
<dbReference type="InterPro" id="IPR016082">
    <property type="entry name" value="Ribosomal_uL30_ferredoxin-like"/>
</dbReference>
<evidence type="ECO:0000256" key="5">
    <source>
        <dbReference type="HAMAP-Rule" id="MF_01371"/>
    </source>
</evidence>
<evidence type="ECO:0000256" key="3">
    <source>
        <dbReference type="ARBA" id="ARBA00022980"/>
    </source>
</evidence>
<dbReference type="NCBIfam" id="TIGR01308">
    <property type="entry name" value="rpmD_bact"/>
    <property type="match status" value="1"/>
</dbReference>
<dbReference type="InterPro" id="IPR005996">
    <property type="entry name" value="Ribosomal_uL30_bac-type"/>
</dbReference>
<evidence type="ECO:0000256" key="4">
    <source>
        <dbReference type="ARBA" id="ARBA00023274"/>
    </source>
</evidence>
<keyword evidence="4 5" id="KW-0687">Ribonucleoprotein</keyword>
<dbReference type="GO" id="GO:0006412">
    <property type="term" value="P:translation"/>
    <property type="evidence" value="ECO:0007669"/>
    <property type="project" value="UniProtKB-UniRule"/>
</dbReference>
<evidence type="ECO:0000313" key="7">
    <source>
        <dbReference type="Proteomes" id="UP000216438"/>
    </source>
</evidence>